<feature type="domain" description="Xylose isomerase-like TIM barrel" evidence="4">
    <location>
        <begin position="32"/>
        <end position="253"/>
    </location>
</feature>
<feature type="active site" description="Proton donor/acceptor" evidence="3">
    <location>
        <position position="145"/>
    </location>
</feature>
<proteinExistence type="inferred from homology"/>
<dbReference type="InterPro" id="IPR026040">
    <property type="entry name" value="HyI-like"/>
</dbReference>
<evidence type="ECO:0000256" key="1">
    <source>
        <dbReference type="ARBA" id="ARBA00023235"/>
    </source>
</evidence>
<dbReference type="SUPFAM" id="SSF51658">
    <property type="entry name" value="Xylose isomerase-like"/>
    <property type="match status" value="1"/>
</dbReference>
<dbReference type="PANTHER" id="PTHR43489">
    <property type="entry name" value="ISOMERASE"/>
    <property type="match status" value="1"/>
</dbReference>
<dbReference type="InterPro" id="IPR036237">
    <property type="entry name" value="Xyl_isomerase-like_sf"/>
</dbReference>
<dbReference type="InterPro" id="IPR050417">
    <property type="entry name" value="Sugar_Epim/Isomerase"/>
</dbReference>
<dbReference type="EMBL" id="DWYZ01000068">
    <property type="protein sequence ID" value="HJB27756.1"/>
    <property type="molecule type" value="Genomic_DNA"/>
</dbReference>
<dbReference type="Proteomes" id="UP000823842">
    <property type="component" value="Unassembled WGS sequence"/>
</dbReference>
<keyword evidence="1 2" id="KW-0413">Isomerase</keyword>
<dbReference type="AlphaFoldDB" id="A0A9D2LQJ2"/>
<protein>
    <submittedName>
        <fullName evidence="5">TIM barrel protein</fullName>
    </submittedName>
</protein>
<sequence length="264" mass="29721">MEASIVLDIMYLEIGEHGPIWPDTEKIAAGMELAARNGFKNVEFWDWNNVDYKALAKKKDELGINVVSICAKDRGFLADAAQHEKSVEGLKETISAAKVLGCKNIIITAMELPDISSEESGRNVLEGLKKLTKEAEKEDVTLILEPLSGNMPPSYFKDSAKPFEMIREIGSDHLKLLYDIFHYQMMEGNIVNTIRDNLDKIGHIHMANTPARNELTEGELNYTYLIRSLKEMGYDKCIGLEFMPTKDRETAVKECYALISDALK</sequence>
<evidence type="ECO:0000313" key="6">
    <source>
        <dbReference type="Proteomes" id="UP000823842"/>
    </source>
</evidence>
<comment type="caution">
    <text evidence="5">The sequence shown here is derived from an EMBL/GenBank/DDBJ whole genome shotgun (WGS) entry which is preliminary data.</text>
</comment>
<organism evidence="5 6">
    <name type="scientific">Candidatus Blautia faecavium</name>
    <dbReference type="NCBI Taxonomy" id="2838487"/>
    <lineage>
        <taxon>Bacteria</taxon>
        <taxon>Bacillati</taxon>
        <taxon>Bacillota</taxon>
        <taxon>Clostridia</taxon>
        <taxon>Lachnospirales</taxon>
        <taxon>Lachnospiraceae</taxon>
        <taxon>Blautia</taxon>
    </lineage>
</organism>
<dbReference type="PIRSF" id="PIRSF006241">
    <property type="entry name" value="HyI"/>
    <property type="match status" value="1"/>
</dbReference>
<gene>
    <name evidence="5" type="ORF">IAA06_03055</name>
</gene>
<evidence type="ECO:0000256" key="2">
    <source>
        <dbReference type="PIRNR" id="PIRNR006241"/>
    </source>
</evidence>
<evidence type="ECO:0000256" key="3">
    <source>
        <dbReference type="PIRSR" id="PIRSR006241-50"/>
    </source>
</evidence>
<evidence type="ECO:0000313" key="5">
    <source>
        <dbReference type="EMBL" id="HJB27756.1"/>
    </source>
</evidence>
<accession>A0A9D2LQJ2</accession>
<reference evidence="5" key="1">
    <citation type="journal article" date="2021" name="PeerJ">
        <title>Extensive microbial diversity within the chicken gut microbiome revealed by metagenomics and culture.</title>
        <authorList>
            <person name="Gilroy R."/>
            <person name="Ravi A."/>
            <person name="Getino M."/>
            <person name="Pursley I."/>
            <person name="Horton D.L."/>
            <person name="Alikhan N.F."/>
            <person name="Baker D."/>
            <person name="Gharbi K."/>
            <person name="Hall N."/>
            <person name="Watson M."/>
            <person name="Adriaenssens E.M."/>
            <person name="Foster-Nyarko E."/>
            <person name="Jarju S."/>
            <person name="Secka A."/>
            <person name="Antonio M."/>
            <person name="Oren A."/>
            <person name="Chaudhuri R.R."/>
            <person name="La Ragione R."/>
            <person name="Hildebrand F."/>
            <person name="Pallen M.J."/>
        </authorList>
    </citation>
    <scope>NUCLEOTIDE SEQUENCE</scope>
    <source>
        <strain evidence="5">ChiSjej1B19-5720</strain>
    </source>
</reference>
<name>A0A9D2LQJ2_9FIRM</name>
<comment type="similarity">
    <text evidence="2">Belongs to the hyi family.</text>
</comment>
<dbReference type="Pfam" id="PF01261">
    <property type="entry name" value="AP_endonuc_2"/>
    <property type="match status" value="1"/>
</dbReference>
<reference evidence="5" key="2">
    <citation type="submission" date="2021-04" db="EMBL/GenBank/DDBJ databases">
        <authorList>
            <person name="Gilroy R."/>
        </authorList>
    </citation>
    <scope>NUCLEOTIDE SEQUENCE</scope>
    <source>
        <strain evidence="5">ChiSjej1B19-5720</strain>
    </source>
</reference>
<dbReference type="InterPro" id="IPR013022">
    <property type="entry name" value="Xyl_isomerase-like_TIM-brl"/>
</dbReference>
<feature type="active site" description="Proton donor/acceptor" evidence="3">
    <location>
        <position position="241"/>
    </location>
</feature>
<evidence type="ECO:0000259" key="4">
    <source>
        <dbReference type="Pfam" id="PF01261"/>
    </source>
</evidence>
<dbReference type="Gene3D" id="3.20.20.150">
    <property type="entry name" value="Divalent-metal-dependent TIM barrel enzymes"/>
    <property type="match status" value="1"/>
</dbReference>
<dbReference type="GO" id="GO:0016853">
    <property type="term" value="F:isomerase activity"/>
    <property type="evidence" value="ECO:0007669"/>
    <property type="project" value="UniProtKB-KW"/>
</dbReference>